<dbReference type="EMBL" id="SNRW01038368">
    <property type="protein sequence ID" value="KAA6353309.1"/>
    <property type="molecule type" value="Genomic_DNA"/>
</dbReference>
<organism evidence="2 3">
    <name type="scientific">Streblomastix strix</name>
    <dbReference type="NCBI Taxonomy" id="222440"/>
    <lineage>
        <taxon>Eukaryota</taxon>
        <taxon>Metamonada</taxon>
        <taxon>Preaxostyla</taxon>
        <taxon>Oxymonadida</taxon>
        <taxon>Streblomastigidae</taxon>
        <taxon>Streblomastix</taxon>
    </lineage>
</organism>
<accession>A0A5J4T4H0</accession>
<dbReference type="Proteomes" id="UP000324800">
    <property type="component" value="Unassembled WGS sequence"/>
</dbReference>
<proteinExistence type="predicted"/>
<keyword evidence="1" id="KW-0472">Membrane</keyword>
<protein>
    <submittedName>
        <fullName evidence="2">Uncharacterized protein</fullName>
    </submittedName>
</protein>
<name>A0A5J4T4H0_9EUKA</name>
<sequence>MNNSTLLQVKPASFYPLMVTEYQQEQQVLKETEKRIHIALEQEELDRQLKIHIKNRIPTNEAHLQEDCYLLLILENFCTSLRVYNSPRRSRDNPIYVFKEITIFIIIVQKGCFPLLISSLCLIAAVIIWETNAQFLEQRKRRIKPDECGSIQD</sequence>
<evidence type="ECO:0000313" key="2">
    <source>
        <dbReference type="EMBL" id="KAA6353309.1"/>
    </source>
</evidence>
<dbReference type="AlphaFoldDB" id="A0A5J4T4H0"/>
<keyword evidence="1" id="KW-0812">Transmembrane</keyword>
<evidence type="ECO:0000256" key="1">
    <source>
        <dbReference type="SAM" id="Phobius"/>
    </source>
</evidence>
<comment type="caution">
    <text evidence="2">The sequence shown here is derived from an EMBL/GenBank/DDBJ whole genome shotgun (WGS) entry which is preliminary data.</text>
</comment>
<reference evidence="2 3" key="1">
    <citation type="submission" date="2019-03" db="EMBL/GenBank/DDBJ databases">
        <title>Single cell metagenomics reveals metabolic interactions within the superorganism composed of flagellate Streblomastix strix and complex community of Bacteroidetes bacteria on its surface.</title>
        <authorList>
            <person name="Treitli S.C."/>
            <person name="Kolisko M."/>
            <person name="Husnik F."/>
            <person name="Keeling P."/>
            <person name="Hampl V."/>
        </authorList>
    </citation>
    <scope>NUCLEOTIDE SEQUENCE [LARGE SCALE GENOMIC DNA]</scope>
    <source>
        <strain evidence="2">ST1C</strain>
    </source>
</reference>
<feature type="transmembrane region" description="Helical" evidence="1">
    <location>
        <begin position="113"/>
        <end position="132"/>
    </location>
</feature>
<keyword evidence="1" id="KW-1133">Transmembrane helix</keyword>
<evidence type="ECO:0000313" key="3">
    <source>
        <dbReference type="Proteomes" id="UP000324800"/>
    </source>
</evidence>
<gene>
    <name evidence="2" type="ORF">EZS28_051164</name>
</gene>